<reference evidence="1" key="1">
    <citation type="submission" date="2021-01" db="EMBL/GenBank/DDBJ databases">
        <authorList>
            <person name="Corre E."/>
            <person name="Pelletier E."/>
            <person name="Niang G."/>
            <person name="Scheremetjew M."/>
            <person name="Finn R."/>
            <person name="Kale V."/>
            <person name="Holt S."/>
            <person name="Cochrane G."/>
            <person name="Meng A."/>
            <person name="Brown T."/>
            <person name="Cohen L."/>
        </authorList>
    </citation>
    <scope>NUCLEOTIDE SEQUENCE</scope>
    <source>
        <strain evidence="1">B650</strain>
    </source>
</reference>
<sequence>MSALLATNEAQSEQCCTYLLLDNPKPNNNLGPLLRCASAFLISHVVMIGYLKCNTEGAHGAHKHLLITSTTTWDHAIRDLRDCYHEAIQVVGIIGSINSFQEVEFAGGSSKCADKTTMYKSFPVHTKPFSNSAVAYCFLLIDHKDENVSCSLLEQCDLLVHVPQLVHGFKACANHRDSSLASSPIFGGMNSLVETPARVSIVMHHFNAWIGRQERTFHGNKFDVAKLLSGGITESKQLKVKSARLEARKKNEENAECLFDDGGDNEGSWGLSIFEGSE</sequence>
<name>A0A7S2KK48_9STRA</name>
<dbReference type="InterPro" id="IPR029028">
    <property type="entry name" value="Alpha/beta_knot_MTases"/>
</dbReference>
<dbReference type="PANTHER" id="PTHR43191:SF7">
    <property type="entry name" value="OBP33PEP LIKE PROTEIN"/>
    <property type="match status" value="1"/>
</dbReference>
<dbReference type="Gene3D" id="3.40.1280.10">
    <property type="match status" value="1"/>
</dbReference>
<accession>A0A7S2KK48</accession>
<evidence type="ECO:0000313" key="1">
    <source>
        <dbReference type="EMBL" id="CAD9577305.1"/>
    </source>
</evidence>
<gene>
    <name evidence="1" type="ORF">LDAN0321_LOCUS9331</name>
</gene>
<dbReference type="SUPFAM" id="SSF75217">
    <property type="entry name" value="alpha/beta knot"/>
    <property type="match status" value="1"/>
</dbReference>
<proteinExistence type="predicted"/>
<dbReference type="InterPro" id="IPR051259">
    <property type="entry name" value="rRNA_Methyltransferase"/>
</dbReference>
<dbReference type="GO" id="GO:0003723">
    <property type="term" value="F:RNA binding"/>
    <property type="evidence" value="ECO:0007669"/>
    <property type="project" value="TreeGrafter"/>
</dbReference>
<dbReference type="PANTHER" id="PTHR43191">
    <property type="entry name" value="RRNA METHYLTRANSFERASE 3"/>
    <property type="match status" value="1"/>
</dbReference>
<dbReference type="EMBL" id="HBGY01014419">
    <property type="protein sequence ID" value="CAD9577305.1"/>
    <property type="molecule type" value="Transcribed_RNA"/>
</dbReference>
<dbReference type="InterPro" id="IPR029026">
    <property type="entry name" value="tRNA_m1G_MTases_N"/>
</dbReference>
<protein>
    <submittedName>
        <fullName evidence="1">Uncharacterized protein</fullName>
    </submittedName>
</protein>
<organism evidence="1">
    <name type="scientific">Leptocylindrus danicus</name>
    <dbReference type="NCBI Taxonomy" id="163516"/>
    <lineage>
        <taxon>Eukaryota</taxon>
        <taxon>Sar</taxon>
        <taxon>Stramenopiles</taxon>
        <taxon>Ochrophyta</taxon>
        <taxon>Bacillariophyta</taxon>
        <taxon>Coscinodiscophyceae</taxon>
        <taxon>Chaetocerotophycidae</taxon>
        <taxon>Leptocylindrales</taxon>
        <taxon>Leptocylindraceae</taxon>
        <taxon>Leptocylindrus</taxon>
    </lineage>
</organism>
<dbReference type="AlphaFoldDB" id="A0A7S2KK48"/>